<keyword evidence="1" id="KW-0472">Membrane</keyword>
<keyword evidence="1" id="KW-1133">Transmembrane helix</keyword>
<name>A0A0W8IA24_9MICO</name>
<dbReference type="InterPro" id="IPR029058">
    <property type="entry name" value="AB_hydrolase_fold"/>
</dbReference>
<protein>
    <recommendedName>
        <fullName evidence="2">AB hydrolase-1 domain-containing protein</fullName>
    </recommendedName>
</protein>
<gene>
    <name evidence="3" type="ORF">AVL62_11400</name>
</gene>
<dbReference type="RefSeq" id="WP_058890494.1">
    <property type="nucleotide sequence ID" value="NZ_BAABLU010000002.1"/>
</dbReference>
<proteinExistence type="predicted"/>
<evidence type="ECO:0000313" key="3">
    <source>
        <dbReference type="EMBL" id="KUG56746.1"/>
    </source>
</evidence>
<sequence>MPQTSRRRRLLRRLLRVGVVLLAVVAVTLVAVWGLQRYVIYFPDRSPVPPAAEVLPGARDVTAVTSDGLELGAWLVPAEASADRDLAVLFAHGNGGNREGRADVGRRLSERGFTVLLMDYRGYGGNPGTPSEEGLAQDALAMSDLLEREGFPPDRVVYVGESLGTGVVARLAEERPPRAMLLRSPFTDLVDVGRAQYPILPVGALLRDRFDVLSRITETTVPVTVVRAEEDFIVPSELSARVAAAAPTLVEEVVLPGVGHNDPAMTGPPLVDAVVRLVEATQRDGRVGVSGRGRP</sequence>
<feature type="transmembrane region" description="Helical" evidence="1">
    <location>
        <begin position="14"/>
        <end position="35"/>
    </location>
</feature>
<dbReference type="EMBL" id="LQBL01000011">
    <property type="protein sequence ID" value="KUG56746.1"/>
    <property type="molecule type" value="Genomic_DNA"/>
</dbReference>
<evidence type="ECO:0000259" key="2">
    <source>
        <dbReference type="Pfam" id="PF00561"/>
    </source>
</evidence>
<feature type="domain" description="AB hydrolase-1" evidence="2">
    <location>
        <begin position="87"/>
        <end position="185"/>
    </location>
</feature>
<dbReference type="Gene3D" id="3.40.50.1820">
    <property type="entry name" value="alpha/beta hydrolase"/>
    <property type="match status" value="1"/>
</dbReference>
<dbReference type="STRING" id="767452.AVL62_11400"/>
<comment type="caution">
    <text evidence="3">The sequence shown here is derived from an EMBL/GenBank/DDBJ whole genome shotgun (WGS) entry which is preliminary data.</text>
</comment>
<dbReference type="GO" id="GO:0003824">
    <property type="term" value="F:catalytic activity"/>
    <property type="evidence" value="ECO:0007669"/>
    <property type="project" value="UniProtKB-ARBA"/>
</dbReference>
<accession>A0A0W8IA24</accession>
<evidence type="ECO:0000256" key="1">
    <source>
        <dbReference type="SAM" id="Phobius"/>
    </source>
</evidence>
<dbReference type="PANTHER" id="PTHR12277">
    <property type="entry name" value="ALPHA/BETA HYDROLASE DOMAIN-CONTAINING PROTEIN"/>
    <property type="match status" value="1"/>
</dbReference>
<reference evidence="3 4" key="1">
    <citation type="submission" date="2015-12" db="EMBL/GenBank/DDBJ databases">
        <title>Serinicoccus chungangenesis strain CD08_5 genome sequencing and assembly.</title>
        <authorList>
            <person name="Chander A.M."/>
            <person name="Kaur G."/>
            <person name="Nair G.R."/>
            <person name="Dhawan D.K."/>
            <person name="Kochhar R.K."/>
            <person name="Mayilraj S."/>
            <person name="Bhadada S.K."/>
        </authorList>
    </citation>
    <scope>NUCLEOTIDE SEQUENCE [LARGE SCALE GENOMIC DNA]</scope>
    <source>
        <strain evidence="3 4">CD08_5</strain>
    </source>
</reference>
<dbReference type="PANTHER" id="PTHR12277:SF79">
    <property type="entry name" value="XAA-PRO DIPEPTIDYL-PEPTIDASE-RELATED"/>
    <property type="match status" value="1"/>
</dbReference>
<dbReference type="InterPro" id="IPR000073">
    <property type="entry name" value="AB_hydrolase_1"/>
</dbReference>
<keyword evidence="4" id="KW-1185">Reference proteome</keyword>
<dbReference type="Proteomes" id="UP000054837">
    <property type="component" value="Unassembled WGS sequence"/>
</dbReference>
<dbReference type="Pfam" id="PF00561">
    <property type="entry name" value="Abhydrolase_1"/>
    <property type="match status" value="1"/>
</dbReference>
<keyword evidence="1" id="KW-0812">Transmembrane</keyword>
<dbReference type="SUPFAM" id="SSF53474">
    <property type="entry name" value="alpha/beta-Hydrolases"/>
    <property type="match status" value="1"/>
</dbReference>
<organism evidence="3 4">
    <name type="scientific">Serinicoccus chungangensis</name>
    <dbReference type="NCBI Taxonomy" id="767452"/>
    <lineage>
        <taxon>Bacteria</taxon>
        <taxon>Bacillati</taxon>
        <taxon>Actinomycetota</taxon>
        <taxon>Actinomycetes</taxon>
        <taxon>Micrococcales</taxon>
        <taxon>Ornithinimicrobiaceae</taxon>
        <taxon>Serinicoccus</taxon>
    </lineage>
</organism>
<dbReference type="AlphaFoldDB" id="A0A0W8IA24"/>
<evidence type="ECO:0000313" key="4">
    <source>
        <dbReference type="Proteomes" id="UP000054837"/>
    </source>
</evidence>